<dbReference type="Proteomes" id="UP001596119">
    <property type="component" value="Unassembled WGS sequence"/>
</dbReference>
<comment type="caution">
    <text evidence="1">The sequence shown here is derived from an EMBL/GenBank/DDBJ whole genome shotgun (WGS) entry which is preliminary data.</text>
</comment>
<dbReference type="RefSeq" id="WP_379570723.1">
    <property type="nucleotide sequence ID" value="NZ_JBHSQK010000094.1"/>
</dbReference>
<name>A0ABW1IHD2_9PSEU</name>
<gene>
    <name evidence="1" type="ORF">ACFQH9_28045</name>
</gene>
<proteinExistence type="predicted"/>
<sequence>MPRSVPTLVGRVRRALASRGAPADDVAGAVIVDLAELPVLGAAACVQVLLLVRLLHDHADRVEVVVAGVPSTARDCLAGGLPEGVRLVDRRGRSWPH</sequence>
<evidence type="ECO:0000313" key="2">
    <source>
        <dbReference type="Proteomes" id="UP001596119"/>
    </source>
</evidence>
<dbReference type="EMBL" id="JBHSQK010000094">
    <property type="protein sequence ID" value="MFC5952123.1"/>
    <property type="molecule type" value="Genomic_DNA"/>
</dbReference>
<reference evidence="2" key="1">
    <citation type="journal article" date="2019" name="Int. J. Syst. Evol. Microbiol.">
        <title>The Global Catalogue of Microorganisms (GCM) 10K type strain sequencing project: providing services to taxonomists for standard genome sequencing and annotation.</title>
        <authorList>
            <consortium name="The Broad Institute Genomics Platform"/>
            <consortium name="The Broad Institute Genome Sequencing Center for Infectious Disease"/>
            <person name="Wu L."/>
            <person name="Ma J."/>
        </authorList>
    </citation>
    <scope>NUCLEOTIDE SEQUENCE [LARGE SCALE GENOMIC DNA]</scope>
    <source>
        <strain evidence="2">CGMCC 4.7397</strain>
    </source>
</reference>
<protein>
    <recommendedName>
        <fullName evidence="3">STAS domain-containing protein</fullName>
    </recommendedName>
</protein>
<accession>A0ABW1IHD2</accession>
<evidence type="ECO:0008006" key="3">
    <source>
        <dbReference type="Google" id="ProtNLM"/>
    </source>
</evidence>
<organism evidence="1 2">
    <name type="scientific">Pseudonocardia lutea</name>
    <dbReference type="NCBI Taxonomy" id="2172015"/>
    <lineage>
        <taxon>Bacteria</taxon>
        <taxon>Bacillati</taxon>
        <taxon>Actinomycetota</taxon>
        <taxon>Actinomycetes</taxon>
        <taxon>Pseudonocardiales</taxon>
        <taxon>Pseudonocardiaceae</taxon>
        <taxon>Pseudonocardia</taxon>
    </lineage>
</organism>
<keyword evidence="2" id="KW-1185">Reference proteome</keyword>
<evidence type="ECO:0000313" key="1">
    <source>
        <dbReference type="EMBL" id="MFC5952123.1"/>
    </source>
</evidence>